<organism evidence="3">
    <name type="scientific">uncultured Sphingomonas sp</name>
    <dbReference type="NCBI Taxonomy" id="158754"/>
    <lineage>
        <taxon>Bacteria</taxon>
        <taxon>Pseudomonadati</taxon>
        <taxon>Pseudomonadota</taxon>
        <taxon>Alphaproteobacteria</taxon>
        <taxon>Sphingomonadales</taxon>
        <taxon>Sphingomonadaceae</taxon>
        <taxon>Sphingomonas</taxon>
        <taxon>environmental samples</taxon>
    </lineage>
</organism>
<feature type="transmembrane region" description="Helical" evidence="1">
    <location>
        <begin position="12"/>
        <end position="30"/>
    </location>
</feature>
<keyword evidence="1" id="KW-0812">Transmembrane</keyword>
<name>A0A6J4T6R0_9SPHN</name>
<gene>
    <name evidence="3" type="ORF">AVDCRST_MAG62-788</name>
</gene>
<keyword evidence="1" id="KW-0472">Membrane</keyword>
<sequence>MNASARLTTLTRLGFAARGLLYLVIAYLILQTGRAEDPSGALQVLASGTGKWLLILMTAGFVAYGLWRLSDAALNVEGHEGGNKGLRERVGAAASGIVHLFLAWQAVRLLRGVGSTGQGGGAEERAQTALALPGGQLLLLLAGLVLIGVGLFQLVKAYKYSFCEHLESRVANEPWVRMTGRAGYAARGLVFLMSGYFLAKAGAQEQASEAGGMAEALAWLTSPWDIIVAIGLALFGIFSLIEARYRIIHNVPVDGMASKTRSKLPV</sequence>
<evidence type="ECO:0000256" key="1">
    <source>
        <dbReference type="SAM" id="Phobius"/>
    </source>
</evidence>
<dbReference type="Pfam" id="PF06724">
    <property type="entry name" value="DUF1206"/>
    <property type="match status" value="3"/>
</dbReference>
<dbReference type="AlphaFoldDB" id="A0A6J4T6R0"/>
<feature type="domain" description="DUF1206" evidence="2">
    <location>
        <begin position="90"/>
        <end position="159"/>
    </location>
</feature>
<dbReference type="EMBL" id="CADCWB010000096">
    <property type="protein sequence ID" value="CAA9515484.1"/>
    <property type="molecule type" value="Genomic_DNA"/>
</dbReference>
<feature type="transmembrane region" description="Helical" evidence="1">
    <location>
        <begin position="223"/>
        <end position="241"/>
    </location>
</feature>
<evidence type="ECO:0000313" key="3">
    <source>
        <dbReference type="EMBL" id="CAA9515484.1"/>
    </source>
</evidence>
<keyword evidence="1" id="KW-1133">Transmembrane helix</keyword>
<reference evidence="3" key="1">
    <citation type="submission" date="2020-02" db="EMBL/GenBank/DDBJ databases">
        <authorList>
            <person name="Meier V. D."/>
        </authorList>
    </citation>
    <scope>NUCLEOTIDE SEQUENCE</scope>
    <source>
        <strain evidence="3">AVDCRST_MAG62</strain>
    </source>
</reference>
<proteinExistence type="predicted"/>
<accession>A0A6J4T6R0</accession>
<dbReference type="InterPro" id="IPR009597">
    <property type="entry name" value="DUF1206"/>
</dbReference>
<feature type="domain" description="DUF1206" evidence="2">
    <location>
        <begin position="13"/>
        <end position="73"/>
    </location>
</feature>
<feature type="transmembrane region" description="Helical" evidence="1">
    <location>
        <begin position="50"/>
        <end position="69"/>
    </location>
</feature>
<evidence type="ECO:0000259" key="2">
    <source>
        <dbReference type="Pfam" id="PF06724"/>
    </source>
</evidence>
<feature type="transmembrane region" description="Helical" evidence="1">
    <location>
        <begin position="130"/>
        <end position="152"/>
    </location>
</feature>
<feature type="domain" description="DUF1206" evidence="2">
    <location>
        <begin position="182"/>
        <end position="246"/>
    </location>
</feature>
<protein>
    <recommendedName>
        <fullName evidence="2">DUF1206 domain-containing protein</fullName>
    </recommendedName>
</protein>